<dbReference type="GO" id="GO:0000160">
    <property type="term" value="P:phosphorelay signal transduction system"/>
    <property type="evidence" value="ECO:0007669"/>
    <property type="project" value="InterPro"/>
</dbReference>
<dbReference type="PROSITE" id="PS50045">
    <property type="entry name" value="SIGMA54_INTERACT_4"/>
    <property type="match status" value="1"/>
</dbReference>
<dbReference type="Pfam" id="PF25601">
    <property type="entry name" value="AAA_lid_14"/>
    <property type="match status" value="1"/>
</dbReference>
<dbReference type="InterPro" id="IPR027417">
    <property type="entry name" value="P-loop_NTPase"/>
</dbReference>
<dbReference type="InterPro" id="IPR000700">
    <property type="entry name" value="PAS-assoc_C"/>
</dbReference>
<dbReference type="InterPro" id="IPR001610">
    <property type="entry name" value="PAC"/>
</dbReference>
<dbReference type="GO" id="GO:0043565">
    <property type="term" value="F:sequence-specific DNA binding"/>
    <property type="evidence" value="ECO:0007669"/>
    <property type="project" value="InterPro"/>
</dbReference>
<dbReference type="OrthoDB" id="5409901at2"/>
<evidence type="ECO:0000256" key="1">
    <source>
        <dbReference type="ARBA" id="ARBA00022741"/>
    </source>
</evidence>
<feature type="domain" description="PAS" evidence="8">
    <location>
        <begin position="265"/>
        <end position="335"/>
    </location>
</feature>
<sequence>MDLIRVLIVEDNPVDALFLKEALREITNTKFSLTHAETIESAQKCLEEETFDVITLDLGLPDAQGIETFLEIKKVNPDIPVVVLSGLDDETVAIQSVREGAQDYLLKDKYDGYLLSRSIAFAIERKQAEKALRRAQQRFELALTGADLGWWDWNIKTDEGVLNEQGARILGFRLDEIAPSREKWRKCVHPDDEPSVLAALNRHMEGSTAAFESEHRLRTKNREWVWILLRGKVVEWDSEGHPVRMAGTIMDITANKTAQEAIRQSEQRFRAIFEAAEDYIFLNDRSSKYIDVNPAAERFLGAPASKIIGKTYKDFLHPEDAAYIRDVDSRVLKGESIQSEHTARINGAMVTLSDTKVPLKDDSGQVIGILTIARDITDLNRIKISPDTMEEYPSKAMQATLKKALIAAKTNITILLTGESGSGKDHLAQYVHRHSLRAGSSYFSINCAAIAPNLAESELFGHEKGAFTGAAARKRGMLELAEGGTLLLNEIGELSLPLQSKLLTFLDTKKFTRVGGEKEISVDARLIAATNRDLEKEVAEGRFRQDLFYRLNVMRIEIPPLRERSEDIPLLVEQLLVKLGVEMQLHERPLISPQILNALKKYQWSGNVRELRNVLERALMLSDGRTLTLAHLGLQDDMQFSSDGNKTSFSISFPTEQSLNEITHDLKRFMVNEALRHSGGSRVGAAKLLRISRYSLKHYMNKLGLDDDME</sequence>
<dbReference type="AlphaFoldDB" id="I4C9B4"/>
<organism evidence="10 11">
    <name type="scientific">Desulfomonile tiedjei (strain ATCC 49306 / DSM 6799 / DCB-1)</name>
    <dbReference type="NCBI Taxonomy" id="706587"/>
    <lineage>
        <taxon>Bacteria</taxon>
        <taxon>Pseudomonadati</taxon>
        <taxon>Thermodesulfobacteriota</taxon>
        <taxon>Desulfomonilia</taxon>
        <taxon>Desulfomonilales</taxon>
        <taxon>Desulfomonilaceae</taxon>
        <taxon>Desulfomonile</taxon>
    </lineage>
</organism>
<dbReference type="eggNOG" id="COG2202">
    <property type="taxonomic scope" value="Bacteria"/>
</dbReference>
<dbReference type="InterPro" id="IPR025662">
    <property type="entry name" value="Sigma_54_int_dom_ATP-bd_1"/>
</dbReference>
<dbReference type="RefSeq" id="WP_014811287.1">
    <property type="nucleotide sequence ID" value="NC_018025.1"/>
</dbReference>
<dbReference type="InterPro" id="IPR002078">
    <property type="entry name" value="Sigma_54_int"/>
</dbReference>
<dbReference type="SUPFAM" id="SSF46689">
    <property type="entry name" value="Homeodomain-like"/>
    <property type="match status" value="1"/>
</dbReference>
<evidence type="ECO:0000256" key="5">
    <source>
        <dbReference type="PROSITE-ProRule" id="PRU00169"/>
    </source>
</evidence>
<dbReference type="PROSITE" id="PS50112">
    <property type="entry name" value="PAS"/>
    <property type="match status" value="2"/>
</dbReference>
<feature type="domain" description="PAS" evidence="8">
    <location>
        <begin position="163"/>
        <end position="207"/>
    </location>
</feature>
<protein>
    <submittedName>
        <fullName evidence="10">PAS domain S-box</fullName>
    </submittedName>
</protein>
<dbReference type="SMART" id="SM00448">
    <property type="entry name" value="REC"/>
    <property type="match status" value="1"/>
</dbReference>
<feature type="domain" description="Sigma-54 factor interaction" evidence="6">
    <location>
        <begin position="394"/>
        <end position="620"/>
    </location>
</feature>
<evidence type="ECO:0000256" key="4">
    <source>
        <dbReference type="ARBA" id="ARBA00023163"/>
    </source>
</evidence>
<dbReference type="FunFam" id="3.40.50.300:FF:000006">
    <property type="entry name" value="DNA-binding transcriptional regulator NtrC"/>
    <property type="match status" value="1"/>
</dbReference>
<dbReference type="Pfam" id="PF00158">
    <property type="entry name" value="Sigma54_activat"/>
    <property type="match status" value="1"/>
</dbReference>
<evidence type="ECO:0000256" key="2">
    <source>
        <dbReference type="ARBA" id="ARBA00022840"/>
    </source>
</evidence>
<accession>I4C9B4</accession>
<dbReference type="EMBL" id="CP003360">
    <property type="protein sequence ID" value="AFM26155.1"/>
    <property type="molecule type" value="Genomic_DNA"/>
</dbReference>
<dbReference type="Gene3D" id="3.30.450.20">
    <property type="entry name" value="PAS domain"/>
    <property type="match status" value="2"/>
</dbReference>
<dbReference type="InterPro" id="IPR003593">
    <property type="entry name" value="AAA+_ATPase"/>
</dbReference>
<dbReference type="Proteomes" id="UP000006055">
    <property type="component" value="Chromosome"/>
</dbReference>
<evidence type="ECO:0000259" key="6">
    <source>
        <dbReference type="PROSITE" id="PS50045"/>
    </source>
</evidence>
<dbReference type="InterPro" id="IPR001789">
    <property type="entry name" value="Sig_transdc_resp-reg_receiver"/>
</dbReference>
<dbReference type="Pfam" id="PF08448">
    <property type="entry name" value="PAS_4"/>
    <property type="match status" value="1"/>
</dbReference>
<evidence type="ECO:0000256" key="3">
    <source>
        <dbReference type="ARBA" id="ARBA00023015"/>
    </source>
</evidence>
<evidence type="ECO:0000313" key="11">
    <source>
        <dbReference type="Proteomes" id="UP000006055"/>
    </source>
</evidence>
<dbReference type="HOGENOM" id="CLU_000445_0_6_7"/>
<keyword evidence="3" id="KW-0805">Transcription regulation</keyword>
<dbReference type="InterPro" id="IPR035965">
    <property type="entry name" value="PAS-like_dom_sf"/>
</dbReference>
<dbReference type="eggNOG" id="COG0745">
    <property type="taxonomic scope" value="Bacteria"/>
</dbReference>
<dbReference type="Gene3D" id="3.40.50.2300">
    <property type="match status" value="1"/>
</dbReference>
<feature type="domain" description="Response regulatory" evidence="7">
    <location>
        <begin position="5"/>
        <end position="122"/>
    </location>
</feature>
<dbReference type="GO" id="GO:0005524">
    <property type="term" value="F:ATP binding"/>
    <property type="evidence" value="ECO:0007669"/>
    <property type="project" value="UniProtKB-KW"/>
</dbReference>
<dbReference type="PRINTS" id="PR01590">
    <property type="entry name" value="HTHFIS"/>
</dbReference>
<dbReference type="Pfam" id="PF00072">
    <property type="entry name" value="Response_reg"/>
    <property type="match status" value="1"/>
</dbReference>
<evidence type="ECO:0000259" key="9">
    <source>
        <dbReference type="PROSITE" id="PS50113"/>
    </source>
</evidence>
<keyword evidence="11" id="KW-1185">Reference proteome</keyword>
<dbReference type="CDD" id="cd00156">
    <property type="entry name" value="REC"/>
    <property type="match status" value="1"/>
</dbReference>
<evidence type="ECO:0000259" key="7">
    <source>
        <dbReference type="PROSITE" id="PS50110"/>
    </source>
</evidence>
<dbReference type="InterPro" id="IPR002197">
    <property type="entry name" value="HTH_Fis"/>
</dbReference>
<proteinExistence type="predicted"/>
<feature type="domain" description="PAC" evidence="9">
    <location>
        <begin position="325"/>
        <end position="388"/>
    </location>
</feature>
<dbReference type="SMART" id="SM00091">
    <property type="entry name" value="PAS"/>
    <property type="match status" value="2"/>
</dbReference>
<dbReference type="InterPro" id="IPR009057">
    <property type="entry name" value="Homeodomain-like_sf"/>
</dbReference>
<dbReference type="SMART" id="SM00086">
    <property type="entry name" value="PAC"/>
    <property type="match status" value="2"/>
</dbReference>
<dbReference type="InterPro" id="IPR011006">
    <property type="entry name" value="CheY-like_superfamily"/>
</dbReference>
<dbReference type="PATRIC" id="fig|706587.4.peg.3987"/>
<dbReference type="PROSITE" id="PS00675">
    <property type="entry name" value="SIGMA54_INTERACT_1"/>
    <property type="match status" value="1"/>
</dbReference>
<dbReference type="InterPro" id="IPR000014">
    <property type="entry name" value="PAS"/>
</dbReference>
<evidence type="ECO:0000313" key="10">
    <source>
        <dbReference type="EMBL" id="AFM26155.1"/>
    </source>
</evidence>
<dbReference type="SMART" id="SM00382">
    <property type="entry name" value="AAA"/>
    <property type="match status" value="1"/>
</dbReference>
<keyword evidence="2" id="KW-0067">ATP-binding</keyword>
<dbReference type="InterPro" id="IPR058031">
    <property type="entry name" value="AAA_lid_NorR"/>
</dbReference>
<dbReference type="NCBIfam" id="TIGR00229">
    <property type="entry name" value="sensory_box"/>
    <property type="match status" value="2"/>
</dbReference>
<dbReference type="SUPFAM" id="SSF52172">
    <property type="entry name" value="CheY-like"/>
    <property type="match status" value="1"/>
</dbReference>
<keyword evidence="4" id="KW-0804">Transcription</keyword>
<evidence type="ECO:0000259" key="8">
    <source>
        <dbReference type="PROSITE" id="PS50112"/>
    </source>
</evidence>
<keyword evidence="1" id="KW-0547">Nucleotide-binding</keyword>
<dbReference type="CDD" id="cd00130">
    <property type="entry name" value="PAS"/>
    <property type="match status" value="2"/>
</dbReference>
<keyword evidence="5" id="KW-0597">Phosphoprotein</keyword>
<dbReference type="InterPro" id="IPR013656">
    <property type="entry name" value="PAS_4"/>
</dbReference>
<dbReference type="Pfam" id="PF08447">
    <property type="entry name" value="PAS_3"/>
    <property type="match status" value="1"/>
</dbReference>
<dbReference type="PROSITE" id="PS50110">
    <property type="entry name" value="RESPONSE_REGULATORY"/>
    <property type="match status" value="1"/>
</dbReference>
<dbReference type="GO" id="GO:0006355">
    <property type="term" value="P:regulation of DNA-templated transcription"/>
    <property type="evidence" value="ECO:0007669"/>
    <property type="project" value="InterPro"/>
</dbReference>
<dbReference type="PROSITE" id="PS50113">
    <property type="entry name" value="PAC"/>
    <property type="match status" value="2"/>
</dbReference>
<reference evidence="11" key="1">
    <citation type="submission" date="2012-06" db="EMBL/GenBank/DDBJ databases">
        <title>Complete sequence of chromosome of Desulfomonile tiedjei DSM 6799.</title>
        <authorList>
            <person name="Lucas S."/>
            <person name="Copeland A."/>
            <person name="Lapidus A."/>
            <person name="Glavina del Rio T."/>
            <person name="Dalin E."/>
            <person name="Tice H."/>
            <person name="Bruce D."/>
            <person name="Goodwin L."/>
            <person name="Pitluck S."/>
            <person name="Peters L."/>
            <person name="Ovchinnikova G."/>
            <person name="Zeytun A."/>
            <person name="Lu M."/>
            <person name="Kyrpides N."/>
            <person name="Mavromatis K."/>
            <person name="Ivanova N."/>
            <person name="Brettin T."/>
            <person name="Detter J.C."/>
            <person name="Han C."/>
            <person name="Larimer F."/>
            <person name="Land M."/>
            <person name="Hauser L."/>
            <person name="Markowitz V."/>
            <person name="Cheng J.-F."/>
            <person name="Hugenholtz P."/>
            <person name="Woyke T."/>
            <person name="Wu D."/>
            <person name="Spring S."/>
            <person name="Schroeder M."/>
            <person name="Brambilla E."/>
            <person name="Klenk H.-P."/>
            <person name="Eisen J.A."/>
        </authorList>
    </citation>
    <scope>NUCLEOTIDE SEQUENCE [LARGE SCALE GENOMIC DNA]</scope>
    <source>
        <strain evidence="11">ATCC 49306 / DSM 6799 / DCB-1</strain>
    </source>
</reference>
<dbReference type="eggNOG" id="COG3829">
    <property type="taxonomic scope" value="Bacteria"/>
</dbReference>
<dbReference type="Gene3D" id="3.40.50.300">
    <property type="entry name" value="P-loop containing nucleotide triphosphate hydrolases"/>
    <property type="match status" value="1"/>
</dbReference>
<dbReference type="InterPro" id="IPR013655">
    <property type="entry name" value="PAS_fold_3"/>
</dbReference>
<dbReference type="KEGG" id="dti:Desti_3504"/>
<dbReference type="STRING" id="706587.Desti_3504"/>
<dbReference type="Gene3D" id="1.10.8.60">
    <property type="match status" value="1"/>
</dbReference>
<dbReference type="CDD" id="cd00009">
    <property type="entry name" value="AAA"/>
    <property type="match status" value="1"/>
</dbReference>
<name>I4C9B4_DESTA</name>
<dbReference type="SUPFAM" id="SSF52540">
    <property type="entry name" value="P-loop containing nucleoside triphosphate hydrolases"/>
    <property type="match status" value="1"/>
</dbReference>
<feature type="domain" description="PAC" evidence="9">
    <location>
        <begin position="211"/>
        <end position="264"/>
    </location>
</feature>
<dbReference type="PANTHER" id="PTHR32071">
    <property type="entry name" value="TRANSCRIPTIONAL REGULATORY PROTEIN"/>
    <property type="match status" value="1"/>
</dbReference>
<dbReference type="SUPFAM" id="SSF55785">
    <property type="entry name" value="PYP-like sensor domain (PAS domain)"/>
    <property type="match status" value="2"/>
</dbReference>
<feature type="modified residue" description="4-aspartylphosphate" evidence="5">
    <location>
        <position position="57"/>
    </location>
</feature>
<dbReference type="Gene3D" id="1.10.10.60">
    <property type="entry name" value="Homeodomain-like"/>
    <property type="match status" value="1"/>
</dbReference>
<gene>
    <name evidence="10" type="ordered locus">Desti_3504</name>
</gene>